<dbReference type="PANTHER" id="PTHR33420">
    <property type="entry name" value="FIMBRIAL SUBUNIT ELFA-RELATED"/>
    <property type="match status" value="1"/>
</dbReference>
<evidence type="ECO:0000256" key="1">
    <source>
        <dbReference type="SAM" id="SignalP"/>
    </source>
</evidence>
<feature type="signal peptide" evidence="1">
    <location>
        <begin position="1"/>
        <end position="22"/>
    </location>
</feature>
<sequence>MAMNIMRTAAFLAAVISGHVIAADSVNVSVTGNIVASPCVFNGGNSRLDVNLGNIQATNMVTPGSLSDPVAFDLLFTLCPAGTRSVTATFSGTPDPVAGAGYYKNSGTAENVAIAMTAMGSDALLGTGSSLTQNIAADRTATLAMQARVKSVAGGATPGTISAAVVLTLQYN</sequence>
<dbReference type="PANTHER" id="PTHR33420:SF27">
    <property type="entry name" value="PROTEIN FIMG"/>
    <property type="match status" value="1"/>
</dbReference>
<protein>
    <submittedName>
        <fullName evidence="2">Fimbrial protein</fullName>
    </submittedName>
</protein>
<dbReference type="EMBL" id="JZKT01000004">
    <property type="protein sequence ID" value="KJX38672.1"/>
    <property type="molecule type" value="Genomic_DNA"/>
</dbReference>
<proteinExistence type="predicted"/>
<organism evidence="2 3">
    <name type="scientific">Enterobacter chengduensis</name>
    <dbReference type="NCBI Taxonomy" id="2494701"/>
    <lineage>
        <taxon>Bacteria</taxon>
        <taxon>Pseudomonadati</taxon>
        <taxon>Pseudomonadota</taxon>
        <taxon>Gammaproteobacteria</taxon>
        <taxon>Enterobacterales</taxon>
        <taxon>Enterobacteriaceae</taxon>
        <taxon>Enterobacter</taxon>
        <taxon>Enterobacter cloacae complex</taxon>
    </lineage>
</organism>
<keyword evidence="1" id="KW-0732">Signal</keyword>
<dbReference type="RefSeq" id="WP_045890025.1">
    <property type="nucleotide sequence ID" value="NZ_CP043318.1"/>
</dbReference>
<dbReference type="SUPFAM" id="SSF49401">
    <property type="entry name" value="Bacterial adhesins"/>
    <property type="match status" value="1"/>
</dbReference>
<evidence type="ECO:0000313" key="2">
    <source>
        <dbReference type="EMBL" id="KJX38672.1"/>
    </source>
</evidence>
<keyword evidence="3" id="KW-1185">Reference proteome</keyword>
<accession>A0AAW3HLE3</accession>
<dbReference type="Proteomes" id="UP000033354">
    <property type="component" value="Unassembled WGS sequence"/>
</dbReference>
<dbReference type="InterPro" id="IPR036937">
    <property type="entry name" value="Adhesion_dom_fimbrial_sf"/>
</dbReference>
<evidence type="ECO:0000313" key="3">
    <source>
        <dbReference type="Proteomes" id="UP000033354"/>
    </source>
</evidence>
<dbReference type="GeneID" id="63142111"/>
<dbReference type="GO" id="GO:0009289">
    <property type="term" value="C:pilus"/>
    <property type="evidence" value="ECO:0007669"/>
    <property type="project" value="InterPro"/>
</dbReference>
<dbReference type="InterPro" id="IPR050263">
    <property type="entry name" value="Bact_Fimbrial_Adh_Pro"/>
</dbReference>
<comment type="caution">
    <text evidence="2">The sequence shown here is derived from an EMBL/GenBank/DDBJ whole genome shotgun (WGS) entry which is preliminary data.</text>
</comment>
<dbReference type="Gene3D" id="2.60.40.1090">
    <property type="entry name" value="Fimbrial-type adhesion domain"/>
    <property type="match status" value="1"/>
</dbReference>
<feature type="chain" id="PRO_5043621365" evidence="1">
    <location>
        <begin position="23"/>
        <end position="172"/>
    </location>
</feature>
<name>A0AAW3HLE3_9ENTR</name>
<dbReference type="InterPro" id="IPR008966">
    <property type="entry name" value="Adhesion_dom_sf"/>
</dbReference>
<dbReference type="GO" id="GO:0043709">
    <property type="term" value="P:cell adhesion involved in single-species biofilm formation"/>
    <property type="evidence" value="ECO:0007669"/>
    <property type="project" value="TreeGrafter"/>
</dbReference>
<reference evidence="2 3" key="1">
    <citation type="submission" date="2015-02" db="EMBL/GenBank/DDBJ databases">
        <authorList>
            <person name="Adams M."/>
            <person name="Sutton G."/>
            <person name="Nelson K."/>
            <person name="Bonomo R."/>
            <person name="McCorrison J."/>
            <person name="Sanka R."/>
            <person name="Brinkac L."/>
            <person name="Nierman W."/>
        </authorList>
    </citation>
    <scope>NUCLEOTIDE SEQUENCE [LARGE SCALE GENOMIC DNA]</scope>
    <source>
        <strain evidence="2 3">CIDEIMsCOL9</strain>
    </source>
</reference>
<gene>
    <name evidence="2" type="ORF">SG71_02660</name>
</gene>
<dbReference type="AlphaFoldDB" id="A0AAW3HLE3"/>